<dbReference type="InterPro" id="IPR045175">
    <property type="entry name" value="M28_fam"/>
</dbReference>
<name>A0A254TK82_9BURK</name>
<dbReference type="PANTHER" id="PTHR12147">
    <property type="entry name" value="METALLOPEPTIDASE M28 FAMILY MEMBER"/>
    <property type="match status" value="1"/>
</dbReference>
<dbReference type="Proteomes" id="UP000197535">
    <property type="component" value="Unassembled WGS sequence"/>
</dbReference>
<dbReference type="SUPFAM" id="SSF53187">
    <property type="entry name" value="Zn-dependent exopeptidases"/>
    <property type="match status" value="1"/>
</dbReference>
<proteinExistence type="predicted"/>
<dbReference type="Gene3D" id="3.40.630.10">
    <property type="entry name" value="Zn peptidases"/>
    <property type="match status" value="1"/>
</dbReference>
<feature type="domain" description="Peptidase M28" evidence="1">
    <location>
        <begin position="108"/>
        <end position="317"/>
    </location>
</feature>
<gene>
    <name evidence="2" type="ORF">AYR66_24300</name>
</gene>
<dbReference type="EMBL" id="LSTO01000001">
    <property type="protein sequence ID" value="OWW23041.1"/>
    <property type="molecule type" value="Genomic_DNA"/>
</dbReference>
<reference evidence="2 3" key="1">
    <citation type="submission" date="2016-02" db="EMBL/GenBank/DDBJ databases">
        <authorList>
            <person name="Wen L."/>
            <person name="He K."/>
            <person name="Yang H."/>
        </authorList>
    </citation>
    <scope>NUCLEOTIDE SEQUENCE [LARGE SCALE GENOMIC DNA]</scope>
    <source>
        <strain evidence="2 3">TSA40</strain>
    </source>
</reference>
<dbReference type="GO" id="GO:0006508">
    <property type="term" value="P:proteolysis"/>
    <property type="evidence" value="ECO:0007669"/>
    <property type="project" value="InterPro"/>
</dbReference>
<evidence type="ECO:0000313" key="3">
    <source>
        <dbReference type="Proteomes" id="UP000197535"/>
    </source>
</evidence>
<accession>A0A254TK82</accession>
<dbReference type="InterPro" id="IPR007484">
    <property type="entry name" value="Peptidase_M28"/>
</dbReference>
<dbReference type="AlphaFoldDB" id="A0A254TK82"/>
<dbReference type="GO" id="GO:0008235">
    <property type="term" value="F:metalloexopeptidase activity"/>
    <property type="evidence" value="ECO:0007669"/>
    <property type="project" value="InterPro"/>
</dbReference>
<organism evidence="2 3">
    <name type="scientific">Noviherbaspirillum denitrificans</name>
    <dbReference type="NCBI Taxonomy" id="1968433"/>
    <lineage>
        <taxon>Bacteria</taxon>
        <taxon>Pseudomonadati</taxon>
        <taxon>Pseudomonadota</taxon>
        <taxon>Betaproteobacteria</taxon>
        <taxon>Burkholderiales</taxon>
        <taxon>Oxalobacteraceae</taxon>
        <taxon>Noviherbaspirillum</taxon>
    </lineage>
</organism>
<dbReference type="PANTHER" id="PTHR12147:SF26">
    <property type="entry name" value="PEPTIDASE M28 DOMAIN-CONTAINING PROTEIN"/>
    <property type="match status" value="1"/>
</dbReference>
<keyword evidence="3" id="KW-1185">Reference proteome</keyword>
<evidence type="ECO:0000259" key="1">
    <source>
        <dbReference type="Pfam" id="PF04389"/>
    </source>
</evidence>
<protein>
    <recommendedName>
        <fullName evidence="1">Peptidase M28 domain-containing protein</fullName>
    </recommendedName>
</protein>
<sequence>MAPLLGAVALAGDGLGLMTSMPGESFRGPLPPLGTEEASLAQRLRGHVEKIAQAEHNTAFPGQLEDTASYIESALAEMGYAVRQQVFSADGNRVRNLEVTVRPPDPSEGKPEIVVVGAHYDSAHGSPGANDNATGSAAVIELARALREATPQAGHEIRLALFVNEEAPYFKTGQMGSLLHARDLSARGANVTAMLSLETIGYYDDSKGSQRYPPPLDALYPDTGNFIAFVGDLGSRDLVRTVVGAFRRHTPFPSEGLAAPASVPGVDWSDHWSFRMHGYPALMVTDTAPYRYPHYHTAQDTPDKVDYARMARVVKGIERVVRELASVH</sequence>
<comment type="caution">
    <text evidence="2">The sequence shown here is derived from an EMBL/GenBank/DDBJ whole genome shotgun (WGS) entry which is preliminary data.</text>
</comment>
<evidence type="ECO:0000313" key="2">
    <source>
        <dbReference type="EMBL" id="OWW23041.1"/>
    </source>
</evidence>
<dbReference type="Pfam" id="PF04389">
    <property type="entry name" value="Peptidase_M28"/>
    <property type="match status" value="1"/>
</dbReference>